<evidence type="ECO:0000313" key="4">
    <source>
        <dbReference type="Proteomes" id="UP000037326"/>
    </source>
</evidence>
<accession>A0A0K9FCL4</accession>
<dbReference type="RefSeq" id="WP_049665318.1">
    <property type="nucleotide sequence ID" value="NZ_CP158849.1"/>
</dbReference>
<gene>
    <name evidence="1" type="ORF">ACZ11_08595</name>
    <name evidence="3" type="ORF">CWD94_05265</name>
    <name evidence="2" type="ORF">M5W82_18480</name>
</gene>
<dbReference type="EMBL" id="PHQY01000324">
    <property type="protein sequence ID" value="PJO44743.1"/>
    <property type="molecule type" value="Genomic_DNA"/>
</dbReference>
<proteinExistence type="predicted"/>
<name>A0A0K9FCL4_9BACI</name>
<reference evidence="3 5" key="3">
    <citation type="submission" date="2017-11" db="EMBL/GenBank/DDBJ databases">
        <title>Bacterial isolate from king chilli rhizosphere.</title>
        <authorList>
            <person name="Takhelmayum P."/>
            <person name="Sarangthem I."/>
        </authorList>
    </citation>
    <scope>NUCLEOTIDE SEQUENCE [LARGE SCALE GENOMIC DNA]</scope>
    <source>
        <strain evidence="5">t26</strain>
        <strain evidence="3">T26</strain>
    </source>
</reference>
<dbReference type="STRING" id="582475.ACZ11_08595"/>
<comment type="caution">
    <text evidence="1">The sequence shown here is derived from an EMBL/GenBank/DDBJ whole genome shotgun (WGS) entry which is preliminary data.</text>
</comment>
<dbReference type="Proteomes" id="UP001527052">
    <property type="component" value="Unassembled WGS sequence"/>
</dbReference>
<reference evidence="4" key="2">
    <citation type="submission" date="2015-07" db="EMBL/GenBank/DDBJ databases">
        <authorList>
            <consortium name="Consortium for Microbial Forensics and Genomics (microFORGE)"/>
            <person name="Knight B.M."/>
            <person name="Roberts D.P."/>
            <person name="Lin D."/>
            <person name="Hari K."/>
            <person name="Fletcher J."/>
            <person name="Melcher U."/>
            <person name="Blagden T."/>
            <person name="Winegar R.A."/>
        </authorList>
    </citation>
    <scope>NUCLEOTIDE SEQUENCE [LARGE SCALE GENOMIC DNA]</scope>
    <source>
        <strain evidence="4">DSM 23493</strain>
    </source>
</reference>
<keyword evidence="6" id="KW-1185">Reference proteome</keyword>
<evidence type="ECO:0000313" key="3">
    <source>
        <dbReference type="EMBL" id="PJO44743.1"/>
    </source>
</evidence>
<dbReference type="Proteomes" id="UP000037326">
    <property type="component" value="Unassembled WGS sequence"/>
</dbReference>
<evidence type="ECO:0000313" key="1">
    <source>
        <dbReference type="EMBL" id="KMY32200.1"/>
    </source>
</evidence>
<reference evidence="2 6" key="4">
    <citation type="submission" date="2022-05" db="EMBL/GenBank/DDBJ databases">
        <title>Genome Sequencing of Bee-Associated Microbes.</title>
        <authorList>
            <person name="Dunlap C."/>
        </authorList>
    </citation>
    <scope>NUCLEOTIDE SEQUENCE [LARGE SCALE GENOMIC DNA]</scope>
    <source>
        <strain evidence="2 6">NRRL BD-083</strain>
    </source>
</reference>
<dbReference type="AlphaFoldDB" id="A0A0K9FCL4"/>
<dbReference type="Proteomes" id="UP000232101">
    <property type="component" value="Unassembled WGS sequence"/>
</dbReference>
<dbReference type="GeneID" id="96598314"/>
<organism evidence="1 4">
    <name type="scientific">Lysinibacillus xylanilyticus</name>
    <dbReference type="NCBI Taxonomy" id="582475"/>
    <lineage>
        <taxon>Bacteria</taxon>
        <taxon>Bacillati</taxon>
        <taxon>Bacillota</taxon>
        <taxon>Bacilli</taxon>
        <taxon>Bacillales</taxon>
        <taxon>Bacillaceae</taxon>
        <taxon>Lysinibacillus</taxon>
    </lineage>
</organism>
<dbReference type="PATRIC" id="fig|582475.4.peg.1258"/>
<reference evidence="1" key="1">
    <citation type="submission" date="2015-07" db="EMBL/GenBank/DDBJ databases">
        <title>MeaNS - Measles Nucleotide Surveillance Program.</title>
        <authorList>
            <person name="Tran T."/>
            <person name="Druce J."/>
        </authorList>
    </citation>
    <scope>NUCLEOTIDE SEQUENCE</scope>
    <source>
        <strain evidence="1">DSM 23493</strain>
    </source>
</reference>
<protein>
    <submittedName>
        <fullName evidence="1">Transcriptional regulator</fullName>
    </submittedName>
</protein>
<evidence type="ECO:0000313" key="6">
    <source>
        <dbReference type="Proteomes" id="UP001527052"/>
    </source>
</evidence>
<dbReference type="EMBL" id="LFXJ01000005">
    <property type="protein sequence ID" value="KMY32200.1"/>
    <property type="molecule type" value="Genomic_DNA"/>
</dbReference>
<sequence>MSKYRDGYEFYCEMCERYGLEPISFRYYLLQLSQQQLSAYNMQAKQLGI</sequence>
<dbReference type="EMBL" id="JAMDLZ010000035">
    <property type="protein sequence ID" value="MCY9548905.1"/>
    <property type="molecule type" value="Genomic_DNA"/>
</dbReference>
<evidence type="ECO:0000313" key="2">
    <source>
        <dbReference type="EMBL" id="MCY9548905.1"/>
    </source>
</evidence>
<evidence type="ECO:0000313" key="5">
    <source>
        <dbReference type="Proteomes" id="UP000232101"/>
    </source>
</evidence>